<dbReference type="AlphaFoldDB" id="A0AA44MR69"/>
<accession>A0AA44MR69</accession>
<feature type="non-terminal residue" evidence="2">
    <location>
        <position position="1"/>
    </location>
</feature>
<name>A0AA44MR69_STREE</name>
<evidence type="ECO:0000256" key="1">
    <source>
        <dbReference type="SAM" id="MobiDB-lite"/>
    </source>
</evidence>
<dbReference type="Proteomes" id="UP000214939">
    <property type="component" value="Unassembled WGS sequence"/>
</dbReference>
<gene>
    <name evidence="2" type="ORF">A5N45_14570</name>
</gene>
<proteinExistence type="predicted"/>
<reference evidence="2 3" key="1">
    <citation type="submission" date="2017-07" db="EMBL/GenBank/DDBJ databases">
        <title>Invasive disease caused simultaneously by more than one serotype of Streptococcus pneumoniae, South Africa.</title>
        <authorList>
            <person name="Ndlangisa K."/>
            <person name="Du Plessis M."/>
            <person name="Von Gottberg A."/>
        </authorList>
    </citation>
    <scope>NUCLEOTIDE SEQUENCE [LARGE SCALE GENOMIC DNA]</scope>
    <source>
        <strain evidence="2 3">8227-15B</strain>
    </source>
</reference>
<evidence type="ECO:0000313" key="2">
    <source>
        <dbReference type="EMBL" id="OYL14620.1"/>
    </source>
</evidence>
<protein>
    <submittedName>
        <fullName evidence="2">Uncharacterized protein</fullName>
    </submittedName>
</protein>
<organism evidence="2 3">
    <name type="scientific">Streptococcus pneumoniae</name>
    <dbReference type="NCBI Taxonomy" id="1313"/>
    <lineage>
        <taxon>Bacteria</taxon>
        <taxon>Bacillati</taxon>
        <taxon>Bacillota</taxon>
        <taxon>Bacilli</taxon>
        <taxon>Lactobacillales</taxon>
        <taxon>Streptococcaceae</taxon>
        <taxon>Streptococcus</taxon>
    </lineage>
</organism>
<evidence type="ECO:0000313" key="3">
    <source>
        <dbReference type="Proteomes" id="UP000214939"/>
    </source>
</evidence>
<sequence>QTQPARKTPRTAPGQPARQMGLPPRPGSPRTADPPVRRSVHHGAGQRYAGQRRTRRVRALEGQRYG</sequence>
<feature type="region of interest" description="Disordered" evidence="1">
    <location>
        <begin position="1"/>
        <end position="66"/>
    </location>
</feature>
<dbReference type="EMBL" id="NNBW01000833">
    <property type="protein sequence ID" value="OYL14620.1"/>
    <property type="molecule type" value="Genomic_DNA"/>
</dbReference>
<comment type="caution">
    <text evidence="2">The sequence shown here is derived from an EMBL/GenBank/DDBJ whole genome shotgun (WGS) entry which is preliminary data.</text>
</comment>